<reference evidence="4" key="1">
    <citation type="journal article" date="2015" name="PLoS Negl. Trop. Dis.">
        <title>Deep Sequencing Analysis of the Ixodes ricinus Haemocytome.</title>
        <authorList>
            <person name="Kotsyfakis M."/>
            <person name="Kopacek P."/>
            <person name="Franta Z."/>
            <person name="Pedra J.H."/>
            <person name="Ribeiro J.M."/>
        </authorList>
    </citation>
    <scope>NUCLEOTIDE SEQUENCE</scope>
</reference>
<protein>
    <submittedName>
        <fullName evidence="4">Putative f-box</fullName>
    </submittedName>
</protein>
<feature type="compositionally biased region" description="Basic residues" evidence="2">
    <location>
        <begin position="384"/>
        <end position="396"/>
    </location>
</feature>
<feature type="coiled-coil region" evidence="1">
    <location>
        <begin position="247"/>
        <end position="298"/>
    </location>
</feature>
<dbReference type="InterPro" id="IPR001810">
    <property type="entry name" value="F-box_dom"/>
</dbReference>
<feature type="region of interest" description="Disordered" evidence="2">
    <location>
        <begin position="339"/>
        <end position="399"/>
    </location>
</feature>
<accession>A0A090XAS7</accession>
<dbReference type="InterPro" id="IPR039719">
    <property type="entry name" value="FBXO28"/>
</dbReference>
<organism evidence="4">
    <name type="scientific">Ixodes ricinus</name>
    <name type="common">Common tick</name>
    <name type="synonym">Acarus ricinus</name>
    <dbReference type="NCBI Taxonomy" id="34613"/>
    <lineage>
        <taxon>Eukaryota</taxon>
        <taxon>Metazoa</taxon>
        <taxon>Ecdysozoa</taxon>
        <taxon>Arthropoda</taxon>
        <taxon>Chelicerata</taxon>
        <taxon>Arachnida</taxon>
        <taxon>Acari</taxon>
        <taxon>Parasitiformes</taxon>
        <taxon>Ixodida</taxon>
        <taxon>Ixodoidea</taxon>
        <taxon>Ixodidae</taxon>
        <taxon>Ixodinae</taxon>
        <taxon>Ixodes</taxon>
    </lineage>
</organism>
<name>A0A090XAS7_IXORI</name>
<evidence type="ECO:0000256" key="2">
    <source>
        <dbReference type="SAM" id="MobiDB-lite"/>
    </source>
</evidence>
<dbReference type="InterPro" id="IPR036047">
    <property type="entry name" value="F-box-like_dom_sf"/>
</dbReference>
<dbReference type="SUPFAM" id="SSF81383">
    <property type="entry name" value="F-box domain"/>
    <property type="match status" value="1"/>
</dbReference>
<dbReference type="PANTHER" id="PTHR13252">
    <property type="entry name" value="F-BOX ONLY PROTEIN 28"/>
    <property type="match status" value="1"/>
</dbReference>
<sequence>MDSGPSGLRRCVPRLTVENLPAEVVEGILSYLSYDEISTNRRVSRRFNSYCQRLLNQGFFRAERFHAKCLKAVKKQLPRRESERRTHPLARHCEILTSIETRLSLLSMTFMKYMDMGLCCFIPGKVIDEIFRVLRLVQKGGTPPRAHEILQELRDISSMAMEHFDERIAPELKLHMAPMKPPHLSFLASGQGALHQCPSGVEARTAELAAAASSLLGRVQKPSIHAGVRSILNEEMKQLRTSNSLFRKTATECKAKLTAQAKKLREQSQLLAEQGSRLAEQEGKLNEMNRKLLEQHREFSDVLEEVSRLREQVLASCATAAGAKGGGGEAALAVVENAHGRPRRKRGHPALAKEAAVGDATPYKSSAGDKRKRAAPDHPASEKRARRSPRTRSKSKTRNDGGVLATCLEVNRNQTVAVAVFLYESCLPVGTYDGCTPSGEDFALLWFVS</sequence>
<evidence type="ECO:0000259" key="3">
    <source>
        <dbReference type="PROSITE" id="PS50181"/>
    </source>
</evidence>
<evidence type="ECO:0000313" key="4">
    <source>
        <dbReference type="EMBL" id="JAC94027.1"/>
    </source>
</evidence>
<feature type="compositionally biased region" description="Basic and acidic residues" evidence="2">
    <location>
        <begin position="374"/>
        <end position="383"/>
    </location>
</feature>
<dbReference type="CDD" id="cd22100">
    <property type="entry name" value="F-box_FBXO28"/>
    <property type="match status" value="1"/>
</dbReference>
<dbReference type="EMBL" id="GBIH01000683">
    <property type="protein sequence ID" value="JAC94027.1"/>
    <property type="molecule type" value="mRNA"/>
</dbReference>
<dbReference type="PROSITE" id="PS50181">
    <property type="entry name" value="FBOX"/>
    <property type="match status" value="1"/>
</dbReference>
<feature type="domain" description="F-box" evidence="3">
    <location>
        <begin position="14"/>
        <end position="62"/>
    </location>
</feature>
<keyword evidence="1" id="KW-0175">Coiled coil</keyword>
<evidence type="ECO:0000256" key="1">
    <source>
        <dbReference type="SAM" id="Coils"/>
    </source>
</evidence>
<dbReference type="PANTHER" id="PTHR13252:SF9">
    <property type="entry name" value="F-BOX ONLY PROTEIN 28"/>
    <property type="match status" value="1"/>
</dbReference>
<proteinExistence type="evidence at transcript level"/>
<dbReference type="AlphaFoldDB" id="A0A090XAS7"/>
<dbReference type="GO" id="GO:0000209">
    <property type="term" value="P:protein polyubiquitination"/>
    <property type="evidence" value="ECO:0007669"/>
    <property type="project" value="TreeGrafter"/>
</dbReference>